<dbReference type="FunFam" id="3.40.50.300:FF:001544">
    <property type="entry name" value="ATP-dependent DNA helicase"/>
    <property type="match status" value="1"/>
</dbReference>
<keyword evidence="3 11" id="KW-0547">Nucleotide-binding</keyword>
<feature type="compositionally biased region" description="Polar residues" evidence="13">
    <location>
        <begin position="662"/>
        <end position="678"/>
    </location>
</feature>
<keyword evidence="2" id="KW-0479">Metal-binding</keyword>
<dbReference type="GO" id="GO:0003677">
    <property type="term" value="F:DNA binding"/>
    <property type="evidence" value="ECO:0007669"/>
    <property type="project" value="UniProtKB-KW"/>
</dbReference>
<evidence type="ECO:0000256" key="2">
    <source>
        <dbReference type="ARBA" id="ARBA00022723"/>
    </source>
</evidence>
<dbReference type="FunFam" id="3.40.50.300:FF:001975">
    <property type="entry name" value="ATP-dependent DNA helicase"/>
    <property type="match status" value="1"/>
</dbReference>
<name>A0A1S4FG70_AEDAE</name>
<evidence type="ECO:0000256" key="9">
    <source>
        <dbReference type="ARBA" id="ARBA00034617"/>
    </source>
</evidence>
<dbReference type="PROSITE" id="PS51192">
    <property type="entry name" value="HELICASE_ATP_BIND_1"/>
    <property type="match status" value="1"/>
</dbReference>
<feature type="coiled-coil region" evidence="12">
    <location>
        <begin position="26"/>
        <end position="67"/>
    </location>
</feature>
<accession>A0A1S4FG70</accession>
<dbReference type="Pfam" id="PF16124">
    <property type="entry name" value="RecQ_Zn_bind"/>
    <property type="match status" value="1"/>
</dbReference>
<evidence type="ECO:0000256" key="1">
    <source>
        <dbReference type="ARBA" id="ARBA00005446"/>
    </source>
</evidence>
<dbReference type="InterPro" id="IPR001650">
    <property type="entry name" value="Helicase_C-like"/>
</dbReference>
<dbReference type="Proteomes" id="UP000008820">
    <property type="component" value="Chromosome 3"/>
</dbReference>
<keyword evidence="8" id="KW-0413">Isomerase</keyword>
<feature type="domain" description="Helicase ATP-binding" evidence="14">
    <location>
        <begin position="106"/>
        <end position="282"/>
    </location>
</feature>
<dbReference type="GO" id="GO:0005634">
    <property type="term" value="C:nucleus"/>
    <property type="evidence" value="ECO:0007669"/>
    <property type="project" value="UniProtKB-SubCell"/>
</dbReference>
<dbReference type="GO" id="GO:0009378">
    <property type="term" value="F:four-way junction helicase activity"/>
    <property type="evidence" value="ECO:0007669"/>
    <property type="project" value="TreeGrafter"/>
</dbReference>
<keyword evidence="7" id="KW-0238">DNA-binding</keyword>
<dbReference type="PANTHER" id="PTHR13710">
    <property type="entry name" value="DNA HELICASE RECQ FAMILY MEMBER"/>
    <property type="match status" value="1"/>
</dbReference>
<dbReference type="InterPro" id="IPR004589">
    <property type="entry name" value="DNA_helicase_ATP-dep_RecQ"/>
</dbReference>
<organism evidence="16 17">
    <name type="scientific">Aedes aegypti</name>
    <name type="common">Yellowfever mosquito</name>
    <name type="synonym">Culex aegypti</name>
    <dbReference type="NCBI Taxonomy" id="7159"/>
    <lineage>
        <taxon>Eukaryota</taxon>
        <taxon>Metazoa</taxon>
        <taxon>Ecdysozoa</taxon>
        <taxon>Arthropoda</taxon>
        <taxon>Hexapoda</taxon>
        <taxon>Insecta</taxon>
        <taxon>Pterygota</taxon>
        <taxon>Neoptera</taxon>
        <taxon>Endopterygota</taxon>
        <taxon>Diptera</taxon>
        <taxon>Nematocera</taxon>
        <taxon>Culicoidea</taxon>
        <taxon>Culicidae</taxon>
        <taxon>Culicinae</taxon>
        <taxon>Aedini</taxon>
        <taxon>Aedes</taxon>
        <taxon>Stegomyia</taxon>
    </lineage>
</organism>
<dbReference type="VEuPathDB" id="VectorBase:AAEL007256"/>
<keyword evidence="17" id="KW-1185">Reference proteome</keyword>
<dbReference type="CDD" id="cd18015">
    <property type="entry name" value="DEXHc_RecQ1"/>
    <property type="match status" value="1"/>
</dbReference>
<dbReference type="PANTHER" id="PTHR13710:SF105">
    <property type="entry name" value="ATP-DEPENDENT DNA HELICASE Q1"/>
    <property type="match status" value="1"/>
</dbReference>
<gene>
    <name evidence="16" type="primary">5568975</name>
</gene>
<evidence type="ECO:0000313" key="16">
    <source>
        <dbReference type="EnsemblMetazoa" id="AAEL007256-PB"/>
    </source>
</evidence>
<dbReference type="GO" id="GO:0016787">
    <property type="term" value="F:hydrolase activity"/>
    <property type="evidence" value="ECO:0007669"/>
    <property type="project" value="UniProtKB-KW"/>
</dbReference>
<feature type="compositionally biased region" description="Polar residues" evidence="13">
    <location>
        <begin position="707"/>
        <end position="726"/>
    </location>
</feature>
<dbReference type="InterPro" id="IPR027417">
    <property type="entry name" value="P-loop_NTPase"/>
</dbReference>
<dbReference type="InterPro" id="IPR011545">
    <property type="entry name" value="DEAD/DEAH_box_helicase_dom"/>
</dbReference>
<keyword evidence="6 11" id="KW-0067">ATP-binding</keyword>
<evidence type="ECO:0000256" key="8">
    <source>
        <dbReference type="ARBA" id="ARBA00023235"/>
    </source>
</evidence>
<keyword evidence="12" id="KW-0175">Coiled coil</keyword>
<dbReference type="EC" id="5.6.2.4" evidence="11"/>
<protein>
    <recommendedName>
        <fullName evidence="11">ATP-dependent DNA helicase</fullName>
        <ecNumber evidence="11">5.6.2.4</ecNumber>
    </recommendedName>
</protein>
<keyword evidence="5 11" id="KW-0347">Helicase</keyword>
<evidence type="ECO:0000256" key="13">
    <source>
        <dbReference type="SAM" id="MobiDB-lite"/>
    </source>
</evidence>
<keyword evidence="4 11" id="KW-0378">Hydrolase</keyword>
<evidence type="ECO:0000256" key="7">
    <source>
        <dbReference type="ARBA" id="ARBA00023125"/>
    </source>
</evidence>
<dbReference type="SUPFAM" id="SSF52540">
    <property type="entry name" value="P-loop containing nucleoside triphosphate hydrolases"/>
    <property type="match status" value="1"/>
</dbReference>
<dbReference type="GO" id="GO:0005524">
    <property type="term" value="F:ATP binding"/>
    <property type="evidence" value="ECO:0007669"/>
    <property type="project" value="UniProtKB-KW"/>
</dbReference>
<dbReference type="EnsemblMetazoa" id="AAEL007256-RB">
    <property type="protein sequence ID" value="AAEL007256-PB"/>
    <property type="gene ID" value="AAEL007256"/>
</dbReference>
<feature type="compositionally biased region" description="Basic and acidic residues" evidence="13">
    <location>
        <begin position="650"/>
        <end position="661"/>
    </location>
</feature>
<dbReference type="GO" id="GO:0005737">
    <property type="term" value="C:cytoplasm"/>
    <property type="evidence" value="ECO:0007669"/>
    <property type="project" value="TreeGrafter"/>
</dbReference>
<dbReference type="Gene3D" id="1.10.10.10">
    <property type="entry name" value="Winged helix-like DNA-binding domain superfamily/Winged helix DNA-binding domain"/>
    <property type="match status" value="1"/>
</dbReference>
<comment type="subcellular location">
    <subcellularLocation>
        <location evidence="11">Nucleus</location>
    </subcellularLocation>
</comment>
<dbReference type="GO" id="GO:0046872">
    <property type="term" value="F:metal ion binding"/>
    <property type="evidence" value="ECO:0007669"/>
    <property type="project" value="UniProtKB-KW"/>
</dbReference>
<dbReference type="NCBIfam" id="TIGR00614">
    <property type="entry name" value="recQ_fam"/>
    <property type="match status" value="1"/>
</dbReference>
<evidence type="ECO:0000256" key="11">
    <source>
        <dbReference type="RuleBase" id="RU364117"/>
    </source>
</evidence>
<dbReference type="GO" id="GO:0005694">
    <property type="term" value="C:chromosome"/>
    <property type="evidence" value="ECO:0007669"/>
    <property type="project" value="TreeGrafter"/>
</dbReference>
<dbReference type="Pfam" id="PF00271">
    <property type="entry name" value="Helicase_C"/>
    <property type="match status" value="1"/>
</dbReference>
<feature type="region of interest" description="Disordered" evidence="13">
    <location>
        <begin position="638"/>
        <end position="738"/>
    </location>
</feature>
<evidence type="ECO:0000256" key="5">
    <source>
        <dbReference type="ARBA" id="ARBA00022806"/>
    </source>
</evidence>
<dbReference type="AlphaFoldDB" id="A0A1S4FG70"/>
<dbReference type="Pfam" id="PF00270">
    <property type="entry name" value="DEAD"/>
    <property type="match status" value="1"/>
</dbReference>
<evidence type="ECO:0000256" key="12">
    <source>
        <dbReference type="SAM" id="Coils"/>
    </source>
</evidence>
<dbReference type="EnsemblMetazoa" id="AAEL007256-RA">
    <property type="protein sequence ID" value="AAEL007256-PA"/>
    <property type="gene ID" value="AAEL007256"/>
</dbReference>
<keyword evidence="11" id="KW-0539">Nucleus</keyword>
<dbReference type="PROSITE" id="PS51194">
    <property type="entry name" value="HELICASE_CTER"/>
    <property type="match status" value="1"/>
</dbReference>
<dbReference type="Gene3D" id="3.40.50.300">
    <property type="entry name" value="P-loop containing nucleotide triphosphate hydrolases"/>
    <property type="match status" value="2"/>
</dbReference>
<sequence>MRTNDEQSADRERAIPPEQIDVETRLKAVNRELDEIGVELSRLNARRKKLLELKEKLRIQKQQEQSNIIAKKDWESEEFGWSKEVRRVLKEIFHMADFRAQQLATINALLAKQNVLLLAPTGGGKSLCYQLPAVVSKGITLVVSPLISLMEDQVWALKKLGIRAEYLCGTSEKELVSAVHKYLRDGDDGNLKILFVTPERINRSARFKTALQKCYNIKKLAQIAIDEVHCCSQWGHDFRTDYKELGIFKTLFPDVPILGVTATATTKVISDVQKMLQLSECLTLNAPFNRPNLYYHVLEKPNDKEELYDLLADLLKRRYHGMSGIIYTFTVKETAEISTELLQREVKVLPYHGQNMDPKQRSRTHQKWIDNEIQAVVATTAFGMGIDKPDVRFVIHHTMSKTMENFYQESGRAGRDGKRADCILLYRLADMFRISTMSFSEYGGLDNLYSMVKYCINGKDCRRVLISRHFAEVWDDTHCDKLCDRCFFKDRVQLPEQDITGHYQTLLAIIRRAQTLQTKLTALKLVDAWYHKGSPKNRLETPPPLLDRFIGEQIVAHLLVNGYLKEDFQITPYSTFSYIVKGPAIPSSDSFRFQGARVLRIPKDSLKSIMRNDPANSTTITEDVELVSVSSNASFVSNRSAVSTSTPKRKAVDCSDREETSSMRSEASEISFSSTLLNGHSRKEGRKRRKNGSTSSSSNEIKEDLNASKSFNETTLTAKNASNSTIDKAEVDDDEDVQFVPNQDEVIVIS</sequence>
<dbReference type="GO" id="GO:0000724">
    <property type="term" value="P:double-strand break repair via homologous recombination"/>
    <property type="evidence" value="ECO:0007669"/>
    <property type="project" value="TreeGrafter"/>
</dbReference>
<comment type="catalytic activity">
    <reaction evidence="9 11">
        <text>Couples ATP hydrolysis with the unwinding of duplex DNA by translocating in the 3'-5' direction.</text>
        <dbReference type="EC" id="5.6.2.4"/>
    </reaction>
</comment>
<evidence type="ECO:0000256" key="10">
    <source>
        <dbReference type="ARBA" id="ARBA00049360"/>
    </source>
</evidence>
<dbReference type="CDD" id="cd18794">
    <property type="entry name" value="SF2_C_RecQ"/>
    <property type="match status" value="1"/>
</dbReference>
<comment type="catalytic activity">
    <reaction evidence="10 11">
        <text>ATP + H2O = ADP + phosphate + H(+)</text>
        <dbReference type="Rhea" id="RHEA:13065"/>
        <dbReference type="ChEBI" id="CHEBI:15377"/>
        <dbReference type="ChEBI" id="CHEBI:15378"/>
        <dbReference type="ChEBI" id="CHEBI:30616"/>
        <dbReference type="ChEBI" id="CHEBI:43474"/>
        <dbReference type="ChEBI" id="CHEBI:456216"/>
    </reaction>
</comment>
<feature type="domain" description="Helicase C-terminal" evidence="15">
    <location>
        <begin position="306"/>
        <end position="456"/>
    </location>
</feature>
<evidence type="ECO:0000259" key="15">
    <source>
        <dbReference type="PROSITE" id="PS51194"/>
    </source>
</evidence>
<dbReference type="OrthoDB" id="10261556at2759"/>
<evidence type="ECO:0000256" key="6">
    <source>
        <dbReference type="ARBA" id="ARBA00022840"/>
    </source>
</evidence>
<evidence type="ECO:0000313" key="17">
    <source>
        <dbReference type="Proteomes" id="UP000008820"/>
    </source>
</evidence>
<dbReference type="InterPro" id="IPR014001">
    <property type="entry name" value="Helicase_ATP-bd"/>
</dbReference>
<reference evidence="16" key="2">
    <citation type="submission" date="2025-05" db="UniProtKB">
        <authorList>
            <consortium name="EnsemblMetazoa"/>
        </authorList>
    </citation>
    <scope>IDENTIFICATION</scope>
    <source>
        <strain evidence="16">LVP_AGWG</strain>
    </source>
</reference>
<dbReference type="InterPro" id="IPR036388">
    <property type="entry name" value="WH-like_DNA-bd_sf"/>
</dbReference>
<evidence type="ECO:0000256" key="4">
    <source>
        <dbReference type="ARBA" id="ARBA00022801"/>
    </source>
</evidence>
<dbReference type="SMART" id="SM00487">
    <property type="entry name" value="DEXDc"/>
    <property type="match status" value="1"/>
</dbReference>
<proteinExistence type="inferred from homology"/>
<reference evidence="16 17" key="1">
    <citation type="submission" date="2017-06" db="EMBL/GenBank/DDBJ databases">
        <title>Aedes aegypti genome working group (AGWG) sequencing and assembly.</title>
        <authorList>
            <consortium name="Aedes aegypti Genome Working Group (AGWG)"/>
            <person name="Matthews B.J."/>
        </authorList>
    </citation>
    <scope>NUCLEOTIDE SEQUENCE [LARGE SCALE GENOMIC DNA]</scope>
    <source>
        <strain evidence="16 17">LVP_AGWG</strain>
    </source>
</reference>
<comment type="similarity">
    <text evidence="1 11">Belongs to the helicase family. RecQ subfamily.</text>
</comment>
<evidence type="ECO:0000256" key="3">
    <source>
        <dbReference type="ARBA" id="ARBA00022741"/>
    </source>
</evidence>
<dbReference type="InterPro" id="IPR032284">
    <property type="entry name" value="RecQ_Zn-bd"/>
</dbReference>
<evidence type="ECO:0000259" key="14">
    <source>
        <dbReference type="PROSITE" id="PS51192"/>
    </source>
</evidence>
<dbReference type="GO" id="GO:0043138">
    <property type="term" value="F:3'-5' DNA helicase activity"/>
    <property type="evidence" value="ECO:0007669"/>
    <property type="project" value="UniProtKB-EC"/>
</dbReference>
<dbReference type="SMART" id="SM00490">
    <property type="entry name" value="HELICc"/>
    <property type="match status" value="1"/>
</dbReference>